<feature type="domain" description="RNA polymerase sigma factor 70 region 4 type 2" evidence="7">
    <location>
        <begin position="105"/>
        <end position="156"/>
    </location>
</feature>
<dbReference type="RefSeq" id="WP_165229237.1">
    <property type="nucleotide sequence ID" value="NZ_CP049257.1"/>
</dbReference>
<evidence type="ECO:0000256" key="4">
    <source>
        <dbReference type="ARBA" id="ARBA00023125"/>
    </source>
</evidence>
<dbReference type="AlphaFoldDB" id="A0A6G6WAW6"/>
<evidence type="ECO:0000256" key="2">
    <source>
        <dbReference type="ARBA" id="ARBA00023015"/>
    </source>
</evidence>
<dbReference type="InterPro" id="IPR014325">
    <property type="entry name" value="RNA_pol_sigma-E_actinobac"/>
</dbReference>
<dbReference type="InterPro" id="IPR014284">
    <property type="entry name" value="RNA_pol_sigma-70_dom"/>
</dbReference>
<name>A0A6G6WAW6_9ACTN</name>
<dbReference type="Pfam" id="PF08281">
    <property type="entry name" value="Sigma70_r4_2"/>
    <property type="match status" value="1"/>
</dbReference>
<keyword evidence="2" id="KW-0805">Transcription regulation</keyword>
<dbReference type="GO" id="GO:0006352">
    <property type="term" value="P:DNA-templated transcription initiation"/>
    <property type="evidence" value="ECO:0007669"/>
    <property type="project" value="InterPro"/>
</dbReference>
<accession>A0A6G6WAW6</accession>
<protein>
    <submittedName>
        <fullName evidence="8">SigE family RNA polymerase sigma factor</fullName>
    </submittedName>
</protein>
<evidence type="ECO:0000259" key="6">
    <source>
        <dbReference type="Pfam" id="PF04542"/>
    </source>
</evidence>
<keyword evidence="4" id="KW-0238">DNA-binding</keyword>
<keyword evidence="3" id="KW-0731">Sigma factor</keyword>
<dbReference type="NCBIfam" id="TIGR02983">
    <property type="entry name" value="SigE-fam_strep"/>
    <property type="match status" value="1"/>
</dbReference>
<dbReference type="KEGG" id="nano:G5V58_04850"/>
<dbReference type="Pfam" id="PF04542">
    <property type="entry name" value="Sigma70_r2"/>
    <property type="match status" value="1"/>
</dbReference>
<dbReference type="EMBL" id="CP049257">
    <property type="protein sequence ID" value="QIG42180.1"/>
    <property type="molecule type" value="Genomic_DNA"/>
</dbReference>
<dbReference type="Proteomes" id="UP000502996">
    <property type="component" value="Chromosome"/>
</dbReference>
<dbReference type="PANTHER" id="PTHR43133">
    <property type="entry name" value="RNA POLYMERASE ECF-TYPE SIGMA FACTO"/>
    <property type="match status" value="1"/>
</dbReference>
<proteinExistence type="inferred from homology"/>
<dbReference type="Gene3D" id="1.10.1740.10">
    <property type="match status" value="1"/>
</dbReference>
<dbReference type="InterPro" id="IPR013325">
    <property type="entry name" value="RNA_pol_sigma_r2"/>
</dbReference>
<dbReference type="InterPro" id="IPR013249">
    <property type="entry name" value="RNA_pol_sigma70_r4_t2"/>
</dbReference>
<evidence type="ECO:0000256" key="1">
    <source>
        <dbReference type="ARBA" id="ARBA00010641"/>
    </source>
</evidence>
<evidence type="ECO:0000256" key="5">
    <source>
        <dbReference type="ARBA" id="ARBA00023163"/>
    </source>
</evidence>
<evidence type="ECO:0000259" key="7">
    <source>
        <dbReference type="Pfam" id="PF08281"/>
    </source>
</evidence>
<dbReference type="InterPro" id="IPR007627">
    <property type="entry name" value="RNA_pol_sigma70_r2"/>
</dbReference>
<keyword evidence="5" id="KW-0804">Transcription</keyword>
<reference evidence="8 9" key="1">
    <citation type="submission" date="2020-02" db="EMBL/GenBank/DDBJ databases">
        <title>Full genome sequence of Nocardioides sp. R-3366.</title>
        <authorList>
            <person name="Im W.-T."/>
        </authorList>
    </citation>
    <scope>NUCLEOTIDE SEQUENCE [LARGE SCALE GENOMIC DNA]</scope>
    <source>
        <strain evidence="8 9">R-3366</strain>
    </source>
</reference>
<sequence length="174" mass="19724">MTSSSRGAERDRAFTDFARARMPELYRRAWLLCGDSHRAEDLVQETLAKVYVRWGPAIANPAAYAQTALTRTWISQQRRRSSHERPVEHVPERAVAGPDDVLRLTLLAALDELEPLDRAVVVLRYLDDASTEDVARLLDLTNGAVRNRLLRALRRLRERLDLPLSDLMTGGILP</sequence>
<keyword evidence="9" id="KW-1185">Reference proteome</keyword>
<gene>
    <name evidence="8" type="ORF">G5V58_04850</name>
</gene>
<dbReference type="PANTHER" id="PTHR43133:SF50">
    <property type="entry name" value="ECF RNA POLYMERASE SIGMA FACTOR SIGM"/>
    <property type="match status" value="1"/>
</dbReference>
<dbReference type="SUPFAM" id="SSF88946">
    <property type="entry name" value="Sigma2 domain of RNA polymerase sigma factors"/>
    <property type="match status" value="1"/>
</dbReference>
<dbReference type="InterPro" id="IPR039425">
    <property type="entry name" value="RNA_pol_sigma-70-like"/>
</dbReference>
<dbReference type="GO" id="GO:0016987">
    <property type="term" value="F:sigma factor activity"/>
    <property type="evidence" value="ECO:0007669"/>
    <property type="project" value="UniProtKB-KW"/>
</dbReference>
<dbReference type="InterPro" id="IPR013324">
    <property type="entry name" value="RNA_pol_sigma_r3/r4-like"/>
</dbReference>
<dbReference type="NCBIfam" id="TIGR02937">
    <property type="entry name" value="sigma70-ECF"/>
    <property type="match status" value="1"/>
</dbReference>
<evidence type="ECO:0000256" key="3">
    <source>
        <dbReference type="ARBA" id="ARBA00023082"/>
    </source>
</evidence>
<evidence type="ECO:0000313" key="9">
    <source>
        <dbReference type="Proteomes" id="UP000502996"/>
    </source>
</evidence>
<dbReference type="InterPro" id="IPR036388">
    <property type="entry name" value="WH-like_DNA-bd_sf"/>
</dbReference>
<dbReference type="SUPFAM" id="SSF88659">
    <property type="entry name" value="Sigma3 and sigma4 domains of RNA polymerase sigma factors"/>
    <property type="match status" value="1"/>
</dbReference>
<feature type="domain" description="RNA polymerase sigma-70 region 2" evidence="6">
    <location>
        <begin position="19"/>
        <end position="81"/>
    </location>
</feature>
<dbReference type="Gene3D" id="1.10.10.10">
    <property type="entry name" value="Winged helix-like DNA-binding domain superfamily/Winged helix DNA-binding domain"/>
    <property type="match status" value="1"/>
</dbReference>
<comment type="similarity">
    <text evidence="1">Belongs to the sigma-70 factor family. ECF subfamily.</text>
</comment>
<organism evidence="8 9">
    <name type="scientific">Nocardioides anomalus</name>
    <dbReference type="NCBI Taxonomy" id="2712223"/>
    <lineage>
        <taxon>Bacteria</taxon>
        <taxon>Bacillati</taxon>
        <taxon>Actinomycetota</taxon>
        <taxon>Actinomycetes</taxon>
        <taxon>Propionibacteriales</taxon>
        <taxon>Nocardioidaceae</taxon>
        <taxon>Nocardioides</taxon>
    </lineage>
</organism>
<evidence type="ECO:0000313" key="8">
    <source>
        <dbReference type="EMBL" id="QIG42180.1"/>
    </source>
</evidence>
<dbReference type="GO" id="GO:0003677">
    <property type="term" value="F:DNA binding"/>
    <property type="evidence" value="ECO:0007669"/>
    <property type="project" value="UniProtKB-KW"/>
</dbReference>